<feature type="compositionally biased region" description="Low complexity" evidence="1">
    <location>
        <begin position="324"/>
        <end position="335"/>
    </location>
</feature>
<dbReference type="AlphaFoldDB" id="A0A6A4DU82"/>
<dbReference type="PANTHER" id="PTHR33246">
    <property type="entry name" value="CCHC-TYPE DOMAIN-CONTAINING PROTEIN"/>
    <property type="match status" value="1"/>
</dbReference>
<feature type="region of interest" description="Disordered" evidence="1">
    <location>
        <begin position="322"/>
        <end position="408"/>
    </location>
</feature>
<evidence type="ECO:0000313" key="2">
    <source>
        <dbReference type="EMBL" id="KAE9314364.1"/>
    </source>
</evidence>
<dbReference type="EMBL" id="QXFT01001608">
    <property type="protein sequence ID" value="KAE9314364.1"/>
    <property type="molecule type" value="Genomic_DNA"/>
</dbReference>
<feature type="region of interest" description="Disordered" evidence="1">
    <location>
        <begin position="156"/>
        <end position="192"/>
    </location>
</feature>
<feature type="compositionally biased region" description="Low complexity" evidence="1">
    <location>
        <begin position="386"/>
        <end position="396"/>
    </location>
</feature>
<reference evidence="2 3" key="1">
    <citation type="submission" date="2018-08" db="EMBL/GenBank/DDBJ databases">
        <title>Genomic investigation of the strawberry pathogen Phytophthora fragariae indicates pathogenicity is determined by transcriptional variation in three key races.</title>
        <authorList>
            <person name="Adams T.M."/>
            <person name="Armitage A.D."/>
            <person name="Sobczyk M.K."/>
            <person name="Bates H.J."/>
            <person name="Dunwell J.M."/>
            <person name="Nellist C.F."/>
            <person name="Harrison R.J."/>
        </authorList>
    </citation>
    <scope>NUCLEOTIDE SEQUENCE [LARGE SCALE GENOMIC DNA]</scope>
    <source>
        <strain evidence="2 3">SCRP333</strain>
    </source>
</reference>
<organism evidence="2 3">
    <name type="scientific">Phytophthora rubi</name>
    <dbReference type="NCBI Taxonomy" id="129364"/>
    <lineage>
        <taxon>Eukaryota</taxon>
        <taxon>Sar</taxon>
        <taxon>Stramenopiles</taxon>
        <taxon>Oomycota</taxon>
        <taxon>Peronosporomycetes</taxon>
        <taxon>Peronosporales</taxon>
        <taxon>Peronosporaceae</taxon>
        <taxon>Phytophthora</taxon>
    </lineage>
</organism>
<dbReference type="PANTHER" id="PTHR33246:SF51">
    <property type="entry name" value="MYB_SANT-LIKE DOMAIN-CONTAINING PROTEIN"/>
    <property type="match status" value="1"/>
</dbReference>
<evidence type="ECO:0000256" key="1">
    <source>
        <dbReference type="SAM" id="MobiDB-lite"/>
    </source>
</evidence>
<proteinExistence type="predicted"/>
<comment type="caution">
    <text evidence="2">The sequence shown here is derived from an EMBL/GenBank/DDBJ whole genome shotgun (WGS) entry which is preliminary data.</text>
</comment>
<feature type="compositionally biased region" description="Polar residues" evidence="1">
    <location>
        <begin position="365"/>
        <end position="378"/>
    </location>
</feature>
<feature type="compositionally biased region" description="Basic residues" evidence="1">
    <location>
        <begin position="397"/>
        <end position="406"/>
    </location>
</feature>
<sequence length="498" mass="54521">MPGKRKSSTEDASKVHLSTEDYKVLVDWIEIKENFRAIYGTNKKPKVGGPPKQKKSAAFEDMAVYLNLNTVNDRLPELSGEQVQSRWRTFMKKFRAALDADLHSTGFGLSKREMDNGVTVEEKLERKCPQFSRMKAIFGDLPNIKPAGTLELGVPASAAANGDGEDSDRVDGGRQGAPSACNDSENESDVSTDYGEDIVSKHSSVFHRTHHDDVIGPEHGQGGGSSDENAEASETVASAYGGLASKADEEICSTLGDLPDVSLDDLQSLHAGTDDLVPSSTLFDAVQNGEVDEGRLSTADQLQNTLAKGKSPCPNLAEKVFDVSSTSESEDGSISHLKPAATAVRKANSARMANNKSRQTHRKNGSSLPRNKSASQTAGAKRSGDSQRSSGSSSGRKNTRTTKHQRNLSLAEAHLNVSLQKQEMQQEYLYDQLEFNKQKWAEEKAEKLSLLQVDRERREHETSSRKAGERHELFIALVKQNKSTSEIKELLQIYDQDL</sequence>
<keyword evidence="3" id="KW-1185">Reference proteome</keyword>
<evidence type="ECO:0000313" key="3">
    <source>
        <dbReference type="Proteomes" id="UP000434957"/>
    </source>
</evidence>
<protein>
    <submittedName>
        <fullName evidence="2">Uncharacterized protein</fullName>
    </submittedName>
</protein>
<accession>A0A6A4DU82</accession>
<dbReference type="Proteomes" id="UP000434957">
    <property type="component" value="Unassembled WGS sequence"/>
</dbReference>
<gene>
    <name evidence="2" type="ORF">PR003_g19265</name>
</gene>
<name>A0A6A4DU82_9STRA</name>
<feature type="region of interest" description="Disordered" evidence="1">
    <location>
        <begin position="211"/>
        <end position="232"/>
    </location>
</feature>